<evidence type="ECO:0008006" key="4">
    <source>
        <dbReference type="Google" id="ProtNLM"/>
    </source>
</evidence>
<comment type="caution">
    <text evidence="2">The sequence shown here is derived from an EMBL/GenBank/DDBJ whole genome shotgun (WGS) entry which is preliminary data.</text>
</comment>
<proteinExistence type="predicted"/>
<evidence type="ECO:0000313" key="3">
    <source>
        <dbReference type="Proteomes" id="UP000539957"/>
    </source>
</evidence>
<feature type="chain" id="PRO_5030769453" description="Spore coat protein U domain-containing protein" evidence="1">
    <location>
        <begin position="28"/>
        <end position="302"/>
    </location>
</feature>
<dbReference type="AlphaFoldDB" id="A0A7W7IRS0"/>
<dbReference type="EMBL" id="JACHKY010000004">
    <property type="protein sequence ID" value="MBB4798825.1"/>
    <property type="molecule type" value="Genomic_DNA"/>
</dbReference>
<accession>A0A7W7IRS0</accession>
<evidence type="ECO:0000256" key="1">
    <source>
        <dbReference type="SAM" id="SignalP"/>
    </source>
</evidence>
<keyword evidence="1" id="KW-0732">Signal</keyword>
<reference evidence="2 3" key="1">
    <citation type="submission" date="2020-08" db="EMBL/GenBank/DDBJ databases">
        <title>Functional genomics of gut bacteria from endangered species of beetles.</title>
        <authorList>
            <person name="Carlos-Shanley C."/>
        </authorList>
    </citation>
    <scope>NUCLEOTIDE SEQUENCE [LARGE SCALE GENOMIC DNA]</scope>
    <source>
        <strain evidence="2 3">S00123</strain>
    </source>
</reference>
<protein>
    <recommendedName>
        <fullName evidence="4">Spore coat protein U domain-containing protein</fullName>
    </recommendedName>
</protein>
<evidence type="ECO:0000313" key="2">
    <source>
        <dbReference type="EMBL" id="MBB4798825.1"/>
    </source>
</evidence>
<keyword evidence="3" id="KW-1185">Reference proteome</keyword>
<feature type="signal peptide" evidence="1">
    <location>
        <begin position="1"/>
        <end position="27"/>
    </location>
</feature>
<gene>
    <name evidence="2" type="ORF">HNP32_002579</name>
</gene>
<dbReference type="Proteomes" id="UP000539957">
    <property type="component" value="Unassembled WGS sequence"/>
</dbReference>
<name>A0A7W7IRS0_9CAUL</name>
<sequence length="302" mass="32194">MVSTLSKSFAAVAALGLLALIPGQASAQDKCNLTIQPALDQWVIRYNPLEDEIAQRTFDVLLVNSGRTPCNGNILASLQAEAFGLTTPGGANRVRYTLVDVDYGGVDITPRSGESARRNGTSVSIKQGEQLPARITFAAFPEAGVAQGRYTQVANLFVEQANGTIHATRPVTLVLDLAAAAAIGLKGEFSRPNGTPVIDLGELTEGPRPLNTALYVHSTGGYRVSVTSANRGRLRQGATAWYVDYNLKVGAQDINLQRTDTINVVSQTARRDDYPLTVRIGDVSGKRAGEYSDTLTFTVAAI</sequence>
<dbReference type="RefSeq" id="WP_184270970.1">
    <property type="nucleotide sequence ID" value="NZ_JACHKY010000004.1"/>
</dbReference>
<organism evidence="2 3">
    <name type="scientific">Brevundimonas bullata</name>
    <dbReference type="NCBI Taxonomy" id="13160"/>
    <lineage>
        <taxon>Bacteria</taxon>
        <taxon>Pseudomonadati</taxon>
        <taxon>Pseudomonadota</taxon>
        <taxon>Alphaproteobacteria</taxon>
        <taxon>Caulobacterales</taxon>
        <taxon>Caulobacteraceae</taxon>
        <taxon>Brevundimonas</taxon>
    </lineage>
</organism>